<evidence type="ECO:0000256" key="2">
    <source>
        <dbReference type="SAM" id="SignalP"/>
    </source>
</evidence>
<sequence length="472" mass="48666">MNFRYPLLSLLALSSSLAHAQQAALPSARVEALPPPLHPEPAPRLNTSFEEASEPAISGSRLQPVRDPRYARTGTSSLLMVGGAARAYFSLSRLMPAQAGQPLTASLYVSYPAQPRAAAHLVQAASLAAAAYGQSPALAPLPAEQPGRATKRLFPYLGLGVSFTPCFRPSRRAVPQAYLSYSVYNADTVLVASGSSAVNRSARDDWQHLACTWTMPVDGFVQLAFVNESPRPVRVDDLSLLVAAPSPVGADSPADPNRKRGGSIANNSESNLDGGCLGEVVVGSPPFCEVYPEQCPPPPPPDEPDHNGPPEPNPNDPPDTTDPDSNPGVGAGPSECSVCKDACKTAYARAEVAYARAIAAANSDRTVAATALLAEIGACAGAAGGLVLKVSAEGLIVIVIPVIGEVVETGAVAIAVLTGLGVFATCGTVATLVYLNTIDHIDADVAAAEASHAQAYADYLSNTIGCGSCPTP</sequence>
<comment type="caution">
    <text evidence="3">The sequence shown here is derived from an EMBL/GenBank/DDBJ whole genome shotgun (WGS) entry which is preliminary data.</text>
</comment>
<feature type="chain" id="PRO_5046974785" description="MAM domain-containing protein" evidence="2">
    <location>
        <begin position="21"/>
        <end position="472"/>
    </location>
</feature>
<feature type="region of interest" description="Disordered" evidence="1">
    <location>
        <begin position="245"/>
        <end position="270"/>
    </location>
</feature>
<evidence type="ECO:0000313" key="4">
    <source>
        <dbReference type="Proteomes" id="UP000618931"/>
    </source>
</evidence>
<feature type="region of interest" description="Disordered" evidence="1">
    <location>
        <begin position="291"/>
        <end position="332"/>
    </location>
</feature>
<dbReference type="RefSeq" id="WP_196295093.1">
    <property type="nucleotide sequence ID" value="NZ_JADQDM010000017.1"/>
</dbReference>
<reference evidence="3 4" key="1">
    <citation type="submission" date="2020-11" db="EMBL/GenBank/DDBJ databases">
        <authorList>
            <person name="Kim M.K."/>
        </authorList>
    </citation>
    <scope>NUCLEOTIDE SEQUENCE [LARGE SCALE GENOMIC DNA]</scope>
    <source>
        <strain evidence="3 4">BT662</strain>
    </source>
</reference>
<protein>
    <recommendedName>
        <fullName evidence="5">MAM domain-containing protein</fullName>
    </recommendedName>
</protein>
<dbReference type="Proteomes" id="UP000618931">
    <property type="component" value="Unassembled WGS sequence"/>
</dbReference>
<keyword evidence="4" id="KW-1185">Reference proteome</keyword>
<dbReference type="EMBL" id="JADQDM010000017">
    <property type="protein sequence ID" value="MBF9223666.1"/>
    <property type="molecule type" value="Genomic_DNA"/>
</dbReference>
<organism evidence="3 4">
    <name type="scientific">Hymenobacter ruricola</name>
    <dbReference type="NCBI Taxonomy" id="2791023"/>
    <lineage>
        <taxon>Bacteria</taxon>
        <taxon>Pseudomonadati</taxon>
        <taxon>Bacteroidota</taxon>
        <taxon>Cytophagia</taxon>
        <taxon>Cytophagales</taxon>
        <taxon>Hymenobacteraceae</taxon>
        <taxon>Hymenobacter</taxon>
    </lineage>
</organism>
<gene>
    <name evidence="3" type="ORF">I2H31_21360</name>
</gene>
<evidence type="ECO:0000313" key="3">
    <source>
        <dbReference type="EMBL" id="MBF9223666.1"/>
    </source>
</evidence>
<keyword evidence="2" id="KW-0732">Signal</keyword>
<name>A0ABS0I9P0_9BACT</name>
<accession>A0ABS0I9P0</accession>
<evidence type="ECO:0000256" key="1">
    <source>
        <dbReference type="SAM" id="MobiDB-lite"/>
    </source>
</evidence>
<feature type="signal peptide" evidence="2">
    <location>
        <begin position="1"/>
        <end position="20"/>
    </location>
</feature>
<proteinExistence type="predicted"/>
<evidence type="ECO:0008006" key="5">
    <source>
        <dbReference type="Google" id="ProtNLM"/>
    </source>
</evidence>